<evidence type="ECO:0000259" key="6">
    <source>
        <dbReference type="PROSITE" id="PS50850"/>
    </source>
</evidence>
<dbReference type="PROSITE" id="PS50850">
    <property type="entry name" value="MFS"/>
    <property type="match status" value="1"/>
</dbReference>
<dbReference type="PANTHER" id="PTHR11662">
    <property type="entry name" value="SOLUTE CARRIER FAMILY 17"/>
    <property type="match status" value="1"/>
</dbReference>
<keyword evidence="2 5" id="KW-0812">Transmembrane</keyword>
<reference evidence="8" key="1">
    <citation type="journal article" date="2019" name="Int. J. Syst. Evol. Microbiol.">
        <title>The Global Catalogue of Microorganisms (GCM) 10K type strain sequencing project: providing services to taxonomists for standard genome sequencing and annotation.</title>
        <authorList>
            <consortium name="The Broad Institute Genomics Platform"/>
            <consortium name="The Broad Institute Genome Sequencing Center for Infectious Disease"/>
            <person name="Wu L."/>
            <person name="Ma J."/>
        </authorList>
    </citation>
    <scope>NUCLEOTIDE SEQUENCE [LARGE SCALE GENOMIC DNA]</scope>
    <source>
        <strain evidence="8">Q85</strain>
    </source>
</reference>
<dbReference type="SUPFAM" id="SSF103473">
    <property type="entry name" value="MFS general substrate transporter"/>
    <property type="match status" value="1"/>
</dbReference>
<accession>A0ABW4N8K9</accession>
<dbReference type="Gene3D" id="1.20.1250.20">
    <property type="entry name" value="MFS general substrate transporter like domains"/>
    <property type="match status" value="2"/>
</dbReference>
<dbReference type="InterPro" id="IPR020846">
    <property type="entry name" value="MFS_dom"/>
</dbReference>
<dbReference type="CDD" id="cd17319">
    <property type="entry name" value="MFS_ExuT_GudP_like"/>
    <property type="match status" value="1"/>
</dbReference>
<feature type="domain" description="Major facilitator superfamily (MFS) profile" evidence="6">
    <location>
        <begin position="10"/>
        <end position="412"/>
    </location>
</feature>
<evidence type="ECO:0000256" key="4">
    <source>
        <dbReference type="ARBA" id="ARBA00023136"/>
    </source>
</evidence>
<feature type="transmembrane region" description="Helical" evidence="5">
    <location>
        <begin position="225"/>
        <end position="251"/>
    </location>
</feature>
<dbReference type="Pfam" id="PF07690">
    <property type="entry name" value="MFS_1"/>
    <property type="match status" value="2"/>
</dbReference>
<dbReference type="PIRSF" id="PIRSF002808">
    <property type="entry name" value="Hexose_phosphate_transp"/>
    <property type="match status" value="1"/>
</dbReference>
<feature type="transmembrane region" description="Helical" evidence="5">
    <location>
        <begin position="74"/>
        <end position="94"/>
    </location>
</feature>
<evidence type="ECO:0000313" key="8">
    <source>
        <dbReference type="Proteomes" id="UP001597283"/>
    </source>
</evidence>
<dbReference type="InterPro" id="IPR000849">
    <property type="entry name" value="Sugar_P_transporter"/>
</dbReference>
<evidence type="ECO:0000256" key="1">
    <source>
        <dbReference type="ARBA" id="ARBA00004141"/>
    </source>
</evidence>
<dbReference type="Proteomes" id="UP001597283">
    <property type="component" value="Unassembled WGS sequence"/>
</dbReference>
<feature type="transmembrane region" description="Helical" evidence="5">
    <location>
        <begin position="166"/>
        <end position="184"/>
    </location>
</feature>
<feature type="transmembrane region" description="Helical" evidence="5">
    <location>
        <begin position="386"/>
        <end position="408"/>
    </location>
</feature>
<evidence type="ECO:0000256" key="3">
    <source>
        <dbReference type="ARBA" id="ARBA00022989"/>
    </source>
</evidence>
<feature type="transmembrane region" description="Helical" evidence="5">
    <location>
        <begin position="263"/>
        <end position="287"/>
    </location>
</feature>
<organism evidence="7 8">
    <name type="scientific">Sphingomonas floccifaciens</name>
    <dbReference type="NCBI Taxonomy" id="1844115"/>
    <lineage>
        <taxon>Bacteria</taxon>
        <taxon>Pseudomonadati</taxon>
        <taxon>Pseudomonadota</taxon>
        <taxon>Alphaproteobacteria</taxon>
        <taxon>Sphingomonadales</taxon>
        <taxon>Sphingomonadaceae</taxon>
        <taxon>Sphingomonas</taxon>
    </lineage>
</organism>
<feature type="transmembrane region" description="Helical" evidence="5">
    <location>
        <begin position="45"/>
        <end position="68"/>
    </location>
</feature>
<dbReference type="InterPro" id="IPR036259">
    <property type="entry name" value="MFS_trans_sf"/>
</dbReference>
<dbReference type="InterPro" id="IPR050382">
    <property type="entry name" value="MFS_Na/Anion_cotransporter"/>
</dbReference>
<proteinExistence type="predicted"/>
<feature type="transmembrane region" description="Helical" evidence="5">
    <location>
        <begin position="358"/>
        <end position="380"/>
    </location>
</feature>
<name>A0ABW4N8K9_9SPHN</name>
<sequence length="426" mass="45829">MNRLGVRWWIISLVTIGTVLNYLARSSLSVAAPTLKQNFAMSTQQYSWVVASFQAAYTVMQPIAGYVLDSLGLRLGFALFAIGWSTANCLHAFAGGWPSLAMFRGLLGLTEAAAIPAGMKAVSDWFPPRERTVATGWFNVGSSVGAMIAPPIVVFCIAVWGWQSAFMVTGGVGFLFAAVWYIFYRKPEEHPRISDEERALILDSRPVVDTTAGMTSRAILRTRQFWAIALPRFLADPAWQTFNFFIPLYLVEVKGMDLKGVAAFAWLPFLAADLGSIVGGYYAPWLMKRFDVPLVTSRKIVVASGSLLMIGPALIGLTVSPGMAIALFCVGGFAHQMLSGALITLSADLFQPEVVGKVTGMAGSAAWIGGLSFSLVIGSLADTIGYNPLFVCLALFDLLGTIIIFSLLKDGEPRVRATAGAKDTPA</sequence>
<comment type="subcellular location">
    <subcellularLocation>
        <location evidence="1">Membrane</location>
        <topology evidence="1">Multi-pass membrane protein</topology>
    </subcellularLocation>
</comment>
<evidence type="ECO:0000313" key="7">
    <source>
        <dbReference type="EMBL" id="MFD1786194.1"/>
    </source>
</evidence>
<gene>
    <name evidence="7" type="ORF">ACFSC3_01280</name>
</gene>
<dbReference type="EMBL" id="JBHUFC010000001">
    <property type="protein sequence ID" value="MFD1786194.1"/>
    <property type="molecule type" value="Genomic_DNA"/>
</dbReference>
<feature type="transmembrane region" description="Helical" evidence="5">
    <location>
        <begin position="299"/>
        <end position="319"/>
    </location>
</feature>
<keyword evidence="4 5" id="KW-0472">Membrane</keyword>
<dbReference type="PANTHER" id="PTHR11662:SF285">
    <property type="entry name" value="HEXURONATE TRANSPORTER"/>
    <property type="match status" value="1"/>
</dbReference>
<feature type="transmembrane region" description="Helical" evidence="5">
    <location>
        <begin position="6"/>
        <end position="24"/>
    </location>
</feature>
<dbReference type="InterPro" id="IPR011701">
    <property type="entry name" value="MFS"/>
</dbReference>
<feature type="transmembrane region" description="Helical" evidence="5">
    <location>
        <begin position="325"/>
        <end position="346"/>
    </location>
</feature>
<comment type="caution">
    <text evidence="7">The sequence shown here is derived from an EMBL/GenBank/DDBJ whole genome shotgun (WGS) entry which is preliminary data.</text>
</comment>
<feature type="transmembrane region" description="Helical" evidence="5">
    <location>
        <begin position="137"/>
        <end position="160"/>
    </location>
</feature>
<dbReference type="RefSeq" id="WP_380937944.1">
    <property type="nucleotide sequence ID" value="NZ_JBHUFC010000001.1"/>
</dbReference>
<keyword evidence="8" id="KW-1185">Reference proteome</keyword>
<protein>
    <submittedName>
        <fullName evidence="7">MFS transporter</fullName>
    </submittedName>
</protein>
<evidence type="ECO:0000256" key="5">
    <source>
        <dbReference type="SAM" id="Phobius"/>
    </source>
</evidence>
<keyword evidence="3 5" id="KW-1133">Transmembrane helix</keyword>
<evidence type="ECO:0000256" key="2">
    <source>
        <dbReference type="ARBA" id="ARBA00022692"/>
    </source>
</evidence>